<gene>
    <name evidence="1" type="ORF">NQ176_g2014</name>
</gene>
<organism evidence="1 2">
    <name type="scientific">Zarea fungicola</name>
    <dbReference type="NCBI Taxonomy" id="93591"/>
    <lineage>
        <taxon>Eukaryota</taxon>
        <taxon>Fungi</taxon>
        <taxon>Dikarya</taxon>
        <taxon>Ascomycota</taxon>
        <taxon>Pezizomycotina</taxon>
        <taxon>Sordariomycetes</taxon>
        <taxon>Hypocreomycetidae</taxon>
        <taxon>Hypocreales</taxon>
        <taxon>Cordycipitaceae</taxon>
        <taxon>Zarea</taxon>
    </lineage>
</organism>
<dbReference type="EMBL" id="JANJQO010000130">
    <property type="protein sequence ID" value="KAJ2981449.1"/>
    <property type="molecule type" value="Genomic_DNA"/>
</dbReference>
<name>A0ACC1NQU8_9HYPO</name>
<accession>A0ACC1NQU8</accession>
<evidence type="ECO:0000313" key="2">
    <source>
        <dbReference type="Proteomes" id="UP001143910"/>
    </source>
</evidence>
<sequence length="138" mass="14113">MNPLQTTAIIAFLAVKASALGINCQGSSQCGPTFGGPSDILASVQNIDPNHTYQNGEYIACAQNDLGTGKCAFLQGTGGITGDLIKTLVQDIVNHGCDKCGSVPVFFNAGDNDPNTHGILTINFVNSPGCNGLCPVAA</sequence>
<evidence type="ECO:0000313" key="1">
    <source>
        <dbReference type="EMBL" id="KAJ2981449.1"/>
    </source>
</evidence>
<proteinExistence type="predicted"/>
<reference evidence="1" key="1">
    <citation type="submission" date="2022-08" db="EMBL/GenBank/DDBJ databases">
        <title>Genome Sequence of Lecanicillium fungicola.</title>
        <authorList>
            <person name="Buettner E."/>
        </authorList>
    </citation>
    <scope>NUCLEOTIDE SEQUENCE</scope>
    <source>
        <strain evidence="1">Babe33</strain>
    </source>
</reference>
<protein>
    <submittedName>
        <fullName evidence="1">Uncharacterized protein</fullName>
    </submittedName>
</protein>
<comment type="caution">
    <text evidence="1">The sequence shown here is derived from an EMBL/GenBank/DDBJ whole genome shotgun (WGS) entry which is preliminary data.</text>
</comment>
<dbReference type="Proteomes" id="UP001143910">
    <property type="component" value="Unassembled WGS sequence"/>
</dbReference>
<keyword evidence="2" id="KW-1185">Reference proteome</keyword>